<evidence type="ECO:0000256" key="1">
    <source>
        <dbReference type="ARBA" id="ARBA00004418"/>
    </source>
</evidence>
<protein>
    <submittedName>
        <fullName evidence="7">Conjugative transfer signal peptidase TraF</fullName>
    </submittedName>
</protein>
<dbReference type="InterPro" id="IPR014139">
    <property type="entry name" value="Peptidase_S26C_TraF"/>
</dbReference>
<dbReference type="RefSeq" id="WP_141644834.1">
    <property type="nucleotide sequence ID" value="NZ_VIFM01000100.1"/>
</dbReference>
<evidence type="ECO:0000313" key="8">
    <source>
        <dbReference type="Proteomes" id="UP000315369"/>
    </source>
</evidence>
<reference evidence="7 8" key="1">
    <citation type="submission" date="2019-06" db="EMBL/GenBank/DDBJ databases">
        <authorList>
            <person name="Livingstone P."/>
            <person name="Whitworth D."/>
        </authorList>
    </citation>
    <scope>NUCLEOTIDE SEQUENCE [LARGE SCALE GENOMIC DNA]</scope>
    <source>
        <strain evidence="7 8">AM401</strain>
    </source>
</reference>
<dbReference type="InterPro" id="IPR019533">
    <property type="entry name" value="Peptidase_S26"/>
</dbReference>
<dbReference type="NCBIfam" id="TIGR02771">
    <property type="entry name" value="TraF_Ti"/>
    <property type="match status" value="1"/>
</dbReference>
<dbReference type="InterPro" id="IPR036286">
    <property type="entry name" value="LexA/Signal_pep-like_sf"/>
</dbReference>
<evidence type="ECO:0000256" key="5">
    <source>
        <dbReference type="ARBA" id="ARBA00022971"/>
    </source>
</evidence>
<organism evidence="7 8">
    <name type="scientific">Myxococcus llanfairpwllgwyngyllgogerychwyrndrobwllllantysiliogogogochensis</name>
    <dbReference type="NCBI Taxonomy" id="2590453"/>
    <lineage>
        <taxon>Bacteria</taxon>
        <taxon>Pseudomonadati</taxon>
        <taxon>Myxococcota</taxon>
        <taxon>Myxococcia</taxon>
        <taxon>Myxococcales</taxon>
        <taxon>Cystobacterineae</taxon>
        <taxon>Myxococcaceae</taxon>
        <taxon>Myxococcus</taxon>
    </lineage>
</organism>
<dbReference type="Gene3D" id="2.10.109.10">
    <property type="entry name" value="Umud Fragment, subunit A"/>
    <property type="match status" value="1"/>
</dbReference>
<comment type="similarity">
    <text evidence="2">Belongs to the peptidase S26C family.</text>
</comment>
<dbReference type="PROSITE" id="PS51257">
    <property type="entry name" value="PROKAR_LIPOPROTEIN"/>
    <property type="match status" value="1"/>
</dbReference>
<accession>A0A540WWN2</accession>
<gene>
    <name evidence="7" type="primary">traF</name>
    <name evidence="7" type="ORF">FJV41_23820</name>
</gene>
<dbReference type="GO" id="GO:0042597">
    <property type="term" value="C:periplasmic space"/>
    <property type="evidence" value="ECO:0007669"/>
    <property type="project" value="UniProtKB-SubCell"/>
</dbReference>
<keyword evidence="4" id="KW-0574">Periplasm</keyword>
<comment type="subcellular location">
    <subcellularLocation>
        <location evidence="1">Periplasm</location>
    </subcellularLocation>
</comment>
<dbReference type="GO" id="GO:0006465">
    <property type="term" value="P:signal peptide processing"/>
    <property type="evidence" value="ECO:0007669"/>
    <property type="project" value="InterPro"/>
</dbReference>
<comment type="caution">
    <text evidence="7">The sequence shown here is derived from an EMBL/GenBank/DDBJ whole genome shotgun (WGS) entry which is preliminary data.</text>
</comment>
<sequence>MTPQRTCFILWTAALGLVALGCCICSHVIINETPSMPLGLYWRSSPQLPERGMVVAFPVPSSVRGIVEDRHYLRAGAVLVKPAAAVEGDEVCTRNGRLSINGAVHGDISTVDSAGRPLPTAGFCGVVPRGFFLPAGHHPMSFDGRYFGLVAVTEVLGEVVPLWTY</sequence>
<evidence type="ECO:0000313" key="7">
    <source>
        <dbReference type="EMBL" id="TQF13421.1"/>
    </source>
</evidence>
<name>A0A540WWN2_9BACT</name>
<keyword evidence="3" id="KW-0732">Signal</keyword>
<dbReference type="GO" id="GO:0004252">
    <property type="term" value="F:serine-type endopeptidase activity"/>
    <property type="evidence" value="ECO:0007669"/>
    <property type="project" value="InterPro"/>
</dbReference>
<dbReference type="Pfam" id="PF10502">
    <property type="entry name" value="Peptidase_S26"/>
    <property type="match status" value="1"/>
</dbReference>
<dbReference type="OrthoDB" id="5360818at2"/>
<keyword evidence="8" id="KW-1185">Reference proteome</keyword>
<evidence type="ECO:0000256" key="2">
    <source>
        <dbReference type="ARBA" id="ARBA00005849"/>
    </source>
</evidence>
<evidence type="ECO:0000256" key="4">
    <source>
        <dbReference type="ARBA" id="ARBA00022764"/>
    </source>
</evidence>
<dbReference type="EMBL" id="VIFM01000100">
    <property type="protein sequence ID" value="TQF13421.1"/>
    <property type="molecule type" value="Genomic_DNA"/>
</dbReference>
<keyword evidence="5" id="KW-0184">Conjugation</keyword>
<dbReference type="AlphaFoldDB" id="A0A540WWN2"/>
<dbReference type="Proteomes" id="UP000315369">
    <property type="component" value="Unassembled WGS sequence"/>
</dbReference>
<feature type="domain" description="Peptidase S26" evidence="6">
    <location>
        <begin position="31"/>
        <end position="163"/>
    </location>
</feature>
<evidence type="ECO:0000259" key="6">
    <source>
        <dbReference type="Pfam" id="PF10502"/>
    </source>
</evidence>
<proteinExistence type="inferred from homology"/>
<dbReference type="SUPFAM" id="SSF51306">
    <property type="entry name" value="LexA/Signal peptidase"/>
    <property type="match status" value="1"/>
</dbReference>
<evidence type="ECO:0000256" key="3">
    <source>
        <dbReference type="ARBA" id="ARBA00022729"/>
    </source>
</evidence>